<dbReference type="AlphaFoldDB" id="A0A9W7X6D9"/>
<dbReference type="GO" id="GO:0030425">
    <property type="term" value="C:dendrite"/>
    <property type="evidence" value="ECO:0007669"/>
    <property type="project" value="TreeGrafter"/>
</dbReference>
<feature type="non-terminal residue" evidence="10">
    <location>
        <position position="252"/>
    </location>
</feature>
<dbReference type="Proteomes" id="UP001059041">
    <property type="component" value="Linkage Group LG1"/>
</dbReference>
<sequence length="252" mass="28636">FLTVPVSSRWTLLLVSACLTLTARADCGTDCAFCATRLPLQHTDINSIECVLACEERLNAASSWSLCKRFMQNADSTPDGETQELDDQQHQVDKKYGGFMKRYGGFMKRYGGFMKRYGGFMKKTAELYELEPEDDQERGVLTNHDVEMLTNQVEADGEREAALGDDSKGGGEGTRGMAKRYGGFMKKGGFYEPESEEKPLEKRYGGFMRRVGRPEWWQETKRYGGFLKRSPEEDEDDDSLEIEKRYGGFMGY</sequence>
<keyword evidence="3" id="KW-0964">Secreted</keyword>
<evidence type="ECO:0000313" key="10">
    <source>
        <dbReference type="EMBL" id="KAI7814565.1"/>
    </source>
</evidence>
<evidence type="ECO:0000256" key="5">
    <source>
        <dbReference type="ARBA" id="ARBA00022901"/>
    </source>
</evidence>
<gene>
    <name evidence="10" type="ORF">IRJ41_021548</name>
</gene>
<feature type="chain" id="PRO_5040924955" evidence="9">
    <location>
        <begin position="26"/>
        <end position="252"/>
    </location>
</feature>
<dbReference type="GO" id="GO:0007600">
    <property type="term" value="P:sensory perception"/>
    <property type="evidence" value="ECO:0007669"/>
    <property type="project" value="TreeGrafter"/>
</dbReference>
<keyword evidence="8" id="KW-0527">Neuropeptide</keyword>
<keyword evidence="11" id="KW-1185">Reference proteome</keyword>
<keyword evidence="5" id="KW-0555">Opioid peptide</keyword>
<accession>A0A9W7X6D9</accession>
<evidence type="ECO:0000256" key="7">
    <source>
        <dbReference type="ARBA" id="ARBA00023205"/>
    </source>
</evidence>
<dbReference type="GO" id="GO:0001515">
    <property type="term" value="F:opioid peptide activity"/>
    <property type="evidence" value="ECO:0007669"/>
    <property type="project" value="UniProtKB-KW"/>
</dbReference>
<proteinExistence type="inferred from homology"/>
<comment type="similarity">
    <text evidence="2">Belongs to the opioid neuropeptide precursor family.</text>
</comment>
<dbReference type="GO" id="GO:0043679">
    <property type="term" value="C:axon terminus"/>
    <property type="evidence" value="ECO:0007669"/>
    <property type="project" value="TreeGrafter"/>
</dbReference>
<dbReference type="Pfam" id="PF01160">
    <property type="entry name" value="Opiods_neuropep"/>
    <property type="match status" value="1"/>
</dbReference>
<dbReference type="InterPro" id="IPR006024">
    <property type="entry name" value="Opioid_neupept"/>
</dbReference>
<dbReference type="InterPro" id="IPR000703">
    <property type="entry name" value="Proenkphlin_A"/>
</dbReference>
<dbReference type="GO" id="GO:0005886">
    <property type="term" value="C:plasma membrane"/>
    <property type="evidence" value="ECO:0007669"/>
    <property type="project" value="TreeGrafter"/>
</dbReference>
<evidence type="ECO:0000256" key="9">
    <source>
        <dbReference type="SAM" id="SignalP"/>
    </source>
</evidence>
<dbReference type="PRINTS" id="PR01029">
    <property type="entry name" value="PENKAPRCRSR"/>
</dbReference>
<evidence type="ECO:0000313" key="11">
    <source>
        <dbReference type="Proteomes" id="UP001059041"/>
    </source>
</evidence>
<dbReference type="GO" id="GO:0007218">
    <property type="term" value="P:neuropeptide signaling pathway"/>
    <property type="evidence" value="ECO:0007669"/>
    <property type="project" value="UniProtKB-KW"/>
</dbReference>
<evidence type="ECO:0000256" key="6">
    <source>
        <dbReference type="ARBA" id="ARBA00023157"/>
    </source>
</evidence>
<evidence type="ECO:0000256" key="3">
    <source>
        <dbReference type="ARBA" id="ARBA00022525"/>
    </source>
</evidence>
<reference evidence="10" key="1">
    <citation type="submission" date="2021-02" db="EMBL/GenBank/DDBJ databases">
        <title>Comparative genomics reveals that relaxation of natural selection precedes convergent phenotypic evolution of cavefish.</title>
        <authorList>
            <person name="Peng Z."/>
        </authorList>
    </citation>
    <scope>NUCLEOTIDE SEQUENCE</scope>
    <source>
        <tissue evidence="10">Muscle</tissue>
    </source>
</reference>
<evidence type="ECO:0000256" key="2">
    <source>
        <dbReference type="ARBA" id="ARBA00008543"/>
    </source>
</evidence>
<dbReference type="PANTHER" id="PTHR11438">
    <property type="entry name" value="PROENKEPHALIN"/>
    <property type="match status" value="1"/>
</dbReference>
<keyword evidence="6" id="KW-1015">Disulfide bond</keyword>
<protein>
    <submittedName>
        <fullName evidence="10">Proenkephalin-A</fullName>
    </submittedName>
</protein>
<organism evidence="10 11">
    <name type="scientific">Triplophysa rosa</name>
    <name type="common">Cave loach</name>
    <dbReference type="NCBI Taxonomy" id="992332"/>
    <lineage>
        <taxon>Eukaryota</taxon>
        <taxon>Metazoa</taxon>
        <taxon>Chordata</taxon>
        <taxon>Craniata</taxon>
        <taxon>Vertebrata</taxon>
        <taxon>Euteleostomi</taxon>
        <taxon>Actinopterygii</taxon>
        <taxon>Neopterygii</taxon>
        <taxon>Teleostei</taxon>
        <taxon>Ostariophysi</taxon>
        <taxon>Cypriniformes</taxon>
        <taxon>Nemacheilidae</taxon>
        <taxon>Triplophysa</taxon>
    </lineage>
</organism>
<name>A0A9W7X6D9_TRIRA</name>
<dbReference type="PANTHER" id="PTHR11438:SF3">
    <property type="entry name" value="PROENKEPHALIN-A"/>
    <property type="match status" value="1"/>
</dbReference>
<comment type="subcellular location">
    <subcellularLocation>
        <location evidence="1">Secreted</location>
    </subcellularLocation>
</comment>
<dbReference type="GO" id="GO:0031628">
    <property type="term" value="F:opioid receptor binding"/>
    <property type="evidence" value="ECO:0007669"/>
    <property type="project" value="TreeGrafter"/>
</dbReference>
<comment type="caution">
    <text evidence="10">The sequence shown here is derived from an EMBL/GenBank/DDBJ whole genome shotgun (WGS) entry which is preliminary data.</text>
</comment>
<dbReference type="PRINTS" id="PR01028">
    <property type="entry name" value="OPIOIDPRCRSR"/>
</dbReference>
<dbReference type="EMBL" id="JAFHDT010000001">
    <property type="protein sequence ID" value="KAI7814565.1"/>
    <property type="molecule type" value="Genomic_DNA"/>
</dbReference>
<keyword evidence="9" id="KW-0732">Signal</keyword>
<dbReference type="GO" id="GO:0043025">
    <property type="term" value="C:neuronal cell body"/>
    <property type="evidence" value="ECO:0007669"/>
    <property type="project" value="TreeGrafter"/>
</dbReference>
<evidence type="ECO:0000256" key="8">
    <source>
        <dbReference type="ARBA" id="ARBA00023320"/>
    </source>
</evidence>
<dbReference type="GO" id="GO:0005576">
    <property type="term" value="C:extracellular region"/>
    <property type="evidence" value="ECO:0007669"/>
    <property type="project" value="UniProtKB-SubCell"/>
</dbReference>
<evidence type="ECO:0000256" key="4">
    <source>
        <dbReference type="ARBA" id="ARBA00022685"/>
    </source>
</evidence>
<keyword evidence="4" id="KW-0165">Cleavage on pair of basic residues</keyword>
<feature type="signal peptide" evidence="9">
    <location>
        <begin position="1"/>
        <end position="25"/>
    </location>
</feature>
<evidence type="ECO:0000256" key="1">
    <source>
        <dbReference type="ARBA" id="ARBA00004613"/>
    </source>
</evidence>
<keyword evidence="7" id="KW-0257">Endorphin</keyword>
<dbReference type="GO" id="GO:0007268">
    <property type="term" value="P:chemical synaptic transmission"/>
    <property type="evidence" value="ECO:0007669"/>
    <property type="project" value="TreeGrafter"/>
</dbReference>